<dbReference type="InterPro" id="IPR003591">
    <property type="entry name" value="Leu-rich_rpt_typical-subtyp"/>
</dbReference>
<dbReference type="SUPFAM" id="SSF52058">
    <property type="entry name" value="L domain-like"/>
    <property type="match status" value="1"/>
</dbReference>
<dbReference type="OrthoDB" id="26525at2759"/>
<sequence length="697" mass="78991">MHIAQVGFVKGRNVVHTISKNTSCNSGWLRLVVQTIFGTLIVSSFVLIMLMVVGKPTPRPPSASRCSVTNCRVVCTNAPYYGDYEEDIINAASDADVLCESIALKLIGPTFKNFQIPSNWLWSMNPNVRELAIYGGNLKQISSDAFMSPFGRNIKLLILEEIEINVWEKDMLIGLSSLEKLILRDCILLDIRKAALSPFHDSLKFLEIKANNYYWDPINVTGSTTLAELTIVDFSTNNFHDFLGNTSFSQLNACEVLFLNDCHITSLNPGTFDYMESLEILYLNNNLLVTVPVGLFDRMLPYQPRIALQDNLWHCECSRKDIRHIVRKELLIVDPICHTPATIAGMTFTDFEGYCEVQQQKDESVEQRISKSNPEVKVRSNIMYMNGACHENISSEVNQATLRVKAISEDQQNCLLNRINFQDMQTVSNNSNGHLNDNWIKPVFFVENDPYSMVEITSIALPGYGLLWYQSTCADTIYCVNTVPHTLKVFNVHLENFLTFCPFNLSSGAVMISDCLSYNLANIGINRNHTYHYHELIWFISLSVGCLLCGAICVYGMIHKNPTLLKGSKRVLIVKHRSVDALILPPKVPIRNLKTESNLATDSNIFANNKIFILPNKQTLTSPNFDRSISIKSNVSNDATYISALQPTEEQLTEWRSKQVDTFSSDFSMIPYTSMYEKESLPYYSFDKEERVYEVPK</sequence>
<dbReference type="GeneID" id="112051784"/>
<evidence type="ECO:0000256" key="4">
    <source>
        <dbReference type="SAM" id="Phobius"/>
    </source>
</evidence>
<keyword evidence="2" id="KW-0732">Signal</keyword>
<organism evidence="5 6">
    <name type="scientific">Bicyclus anynana</name>
    <name type="common">Squinting bush brown butterfly</name>
    <dbReference type="NCBI Taxonomy" id="110368"/>
    <lineage>
        <taxon>Eukaryota</taxon>
        <taxon>Metazoa</taxon>
        <taxon>Ecdysozoa</taxon>
        <taxon>Arthropoda</taxon>
        <taxon>Hexapoda</taxon>
        <taxon>Insecta</taxon>
        <taxon>Pterygota</taxon>
        <taxon>Neoptera</taxon>
        <taxon>Endopterygota</taxon>
        <taxon>Lepidoptera</taxon>
        <taxon>Glossata</taxon>
        <taxon>Ditrysia</taxon>
        <taxon>Papilionoidea</taxon>
        <taxon>Nymphalidae</taxon>
        <taxon>Satyrinae</taxon>
        <taxon>Satyrini</taxon>
        <taxon>Mycalesina</taxon>
        <taxon>Bicyclus</taxon>
    </lineage>
</organism>
<dbReference type="InterPro" id="IPR032675">
    <property type="entry name" value="LRR_dom_sf"/>
</dbReference>
<dbReference type="Proteomes" id="UP001652582">
    <property type="component" value="Chromosome 5"/>
</dbReference>
<keyword evidence="5" id="KW-1185">Reference proteome</keyword>
<dbReference type="KEGG" id="bany:112051784"/>
<feature type="transmembrane region" description="Helical" evidence="4">
    <location>
        <begin position="28"/>
        <end position="53"/>
    </location>
</feature>
<dbReference type="InterPro" id="IPR050541">
    <property type="entry name" value="LRR_TM_domain-containing"/>
</dbReference>
<dbReference type="AlphaFoldDB" id="A0A6J1NMW7"/>
<dbReference type="PANTHER" id="PTHR24369:SF210">
    <property type="entry name" value="CHAOPTIN-RELATED"/>
    <property type="match status" value="1"/>
</dbReference>
<dbReference type="Pfam" id="PF13855">
    <property type="entry name" value="LRR_8"/>
    <property type="match status" value="1"/>
</dbReference>
<keyword evidence="1" id="KW-0433">Leucine-rich repeat</keyword>
<keyword evidence="3" id="KW-0677">Repeat</keyword>
<evidence type="ECO:0000256" key="1">
    <source>
        <dbReference type="ARBA" id="ARBA00022614"/>
    </source>
</evidence>
<gene>
    <name evidence="6" type="primary">LOC112051784</name>
</gene>
<evidence type="ECO:0000313" key="5">
    <source>
        <dbReference type="Proteomes" id="UP001652582"/>
    </source>
</evidence>
<protein>
    <submittedName>
        <fullName evidence="6">Uncharacterized protein LOC112051784</fullName>
    </submittedName>
</protein>
<reference evidence="6" key="1">
    <citation type="submission" date="2025-08" db="UniProtKB">
        <authorList>
            <consortium name="RefSeq"/>
        </authorList>
    </citation>
    <scope>IDENTIFICATION</scope>
</reference>
<dbReference type="SMART" id="SM00369">
    <property type="entry name" value="LRR_TYP"/>
    <property type="match status" value="3"/>
</dbReference>
<dbReference type="InterPro" id="IPR001611">
    <property type="entry name" value="Leu-rich_rpt"/>
</dbReference>
<name>A0A6J1NMW7_BICAN</name>
<proteinExistence type="predicted"/>
<dbReference type="RefSeq" id="XP_023946342.2">
    <property type="nucleotide sequence ID" value="XM_024090574.2"/>
</dbReference>
<dbReference type="Gene3D" id="3.80.10.10">
    <property type="entry name" value="Ribonuclease Inhibitor"/>
    <property type="match status" value="1"/>
</dbReference>
<accession>A0A6J1NMW7</accession>
<keyword evidence="4" id="KW-1133">Transmembrane helix</keyword>
<evidence type="ECO:0000313" key="6">
    <source>
        <dbReference type="RefSeq" id="XP_023946342.2"/>
    </source>
</evidence>
<keyword evidence="4" id="KW-0472">Membrane</keyword>
<feature type="transmembrane region" description="Helical" evidence="4">
    <location>
        <begin position="536"/>
        <end position="558"/>
    </location>
</feature>
<keyword evidence="4" id="KW-0812">Transmembrane</keyword>
<evidence type="ECO:0000256" key="3">
    <source>
        <dbReference type="ARBA" id="ARBA00022737"/>
    </source>
</evidence>
<evidence type="ECO:0000256" key="2">
    <source>
        <dbReference type="ARBA" id="ARBA00022729"/>
    </source>
</evidence>
<dbReference type="PANTHER" id="PTHR24369">
    <property type="entry name" value="ANTIGEN BSP, PUTATIVE-RELATED"/>
    <property type="match status" value="1"/>
</dbReference>